<reference evidence="1" key="1">
    <citation type="submission" date="2020-08" db="EMBL/GenBank/DDBJ databases">
        <title>Studying the diversity of plant-associated saprophytic bacteria and their role in host health and plant-pathogen interactions.</title>
        <authorList>
            <person name="Potnis N."/>
        </authorList>
    </citation>
    <scope>NUCLEOTIDE SEQUENCE</scope>
    <source>
        <strain evidence="1">F21</strain>
    </source>
</reference>
<comment type="caution">
    <text evidence="1">The sequence shown here is derived from an EMBL/GenBank/DDBJ whole genome shotgun (WGS) entry which is preliminary data.</text>
</comment>
<protein>
    <submittedName>
        <fullName evidence="1">Uncharacterized protein</fullName>
    </submittedName>
</protein>
<dbReference type="EMBL" id="JACIIQ010000025">
    <property type="protein sequence ID" value="MBB5672469.1"/>
    <property type="molecule type" value="Genomic_DNA"/>
</dbReference>
<name>A0AB73H245_9XANT</name>
<dbReference type="RefSeq" id="WP_184578850.1">
    <property type="nucleotide sequence ID" value="NZ_JACIIQ010000025.1"/>
</dbReference>
<proteinExistence type="predicted"/>
<evidence type="ECO:0000313" key="1">
    <source>
        <dbReference type="EMBL" id="MBB5672469.1"/>
    </source>
</evidence>
<dbReference type="AlphaFoldDB" id="A0AB73H245"/>
<accession>A0AB73H245</accession>
<organism evidence="1">
    <name type="scientific">Xanthomonas arboricola</name>
    <dbReference type="NCBI Taxonomy" id="56448"/>
    <lineage>
        <taxon>Bacteria</taxon>
        <taxon>Pseudomonadati</taxon>
        <taxon>Pseudomonadota</taxon>
        <taxon>Gammaproteobacteria</taxon>
        <taxon>Lysobacterales</taxon>
        <taxon>Lysobacteraceae</taxon>
        <taxon>Xanthomonas</taxon>
    </lineage>
</organism>
<dbReference type="Proteomes" id="UP000528595">
    <property type="component" value="Unassembled WGS sequence"/>
</dbReference>
<sequence length="133" mass="14483">MSYSDYNSGVQAERFGNRLNEARMGNDLQRATNSASAWKAHAGKLERRLVAAETRLGAAADESTVLDVIKDVALSNLAEVQAALAAVSPGHPLANAAESQLKRRKEVDRRLVAHNLVVDRSDPRSHKIIRSRG</sequence>
<gene>
    <name evidence="1" type="ORF">FHR65_004070</name>
</gene>